<dbReference type="Proteomes" id="UP000092377">
    <property type="component" value="Unassembled WGS sequence"/>
</dbReference>
<accession>A0A1B8HRH1</accession>
<protein>
    <recommendedName>
        <fullName evidence="9">Polysaccharide biosynthesis protein C-terminal domain-containing protein</fullName>
    </recommendedName>
</protein>
<comment type="subcellular location">
    <subcellularLocation>
        <location evidence="1">Cell membrane</location>
        <topology evidence="1">Multi-pass membrane protein</topology>
    </subcellularLocation>
</comment>
<keyword evidence="3 6" id="KW-0812">Transmembrane</keyword>
<evidence type="ECO:0000256" key="5">
    <source>
        <dbReference type="ARBA" id="ARBA00023136"/>
    </source>
</evidence>
<evidence type="ECO:0000256" key="1">
    <source>
        <dbReference type="ARBA" id="ARBA00004651"/>
    </source>
</evidence>
<dbReference type="PANTHER" id="PTHR30250:SF11">
    <property type="entry name" value="O-ANTIGEN TRANSPORTER-RELATED"/>
    <property type="match status" value="1"/>
</dbReference>
<keyword evidence="8" id="KW-1185">Reference proteome</keyword>
<evidence type="ECO:0000256" key="4">
    <source>
        <dbReference type="ARBA" id="ARBA00022989"/>
    </source>
</evidence>
<dbReference type="PANTHER" id="PTHR30250">
    <property type="entry name" value="PST FAMILY PREDICTED COLANIC ACID TRANSPORTER"/>
    <property type="match status" value="1"/>
</dbReference>
<keyword evidence="2" id="KW-1003">Cell membrane</keyword>
<reference evidence="8" key="1">
    <citation type="submission" date="2016-06" db="EMBL/GenBank/DDBJ databases">
        <authorList>
            <person name="Butler K."/>
        </authorList>
    </citation>
    <scope>NUCLEOTIDE SEQUENCE [LARGE SCALE GENOMIC DNA]</scope>
    <source>
        <strain evidence="8">GCSL-Mp20</strain>
    </source>
</reference>
<dbReference type="AlphaFoldDB" id="A0A1B8HRH1"/>
<proteinExistence type="predicted"/>
<evidence type="ECO:0000256" key="2">
    <source>
        <dbReference type="ARBA" id="ARBA00022475"/>
    </source>
</evidence>
<dbReference type="Pfam" id="PF01943">
    <property type="entry name" value="Polysacc_synt"/>
    <property type="match status" value="1"/>
</dbReference>
<sequence>MIYLPFGFLAKYKPDKNYKTKIKTQLRKLKYGFGLFTAEFSPNLYNLIPVIIVADFITHDRYATFSLANRLNLIICGFFYVFLKACYPYFCKKNNINHYKLIFFSFLFSTMGYIIYLVIGKEIIGFLFGSEYLDSFYYLKYIFIGIIFISISEPIQYIYLLPNNKDRLITITSICVVVISLCFLLIFFNTYHEWAVIVAVILARFLYSLVYTTHLIKELIKK</sequence>
<evidence type="ECO:0008006" key="9">
    <source>
        <dbReference type="Google" id="ProtNLM"/>
    </source>
</evidence>
<dbReference type="EMBL" id="LZEY01000011">
    <property type="protein sequence ID" value="OBU11872.1"/>
    <property type="molecule type" value="Genomic_DNA"/>
</dbReference>
<feature type="transmembrane region" description="Helical" evidence="6">
    <location>
        <begin position="194"/>
        <end position="216"/>
    </location>
</feature>
<organism evidence="7 8">
    <name type="scientific">Morganella psychrotolerans</name>
    <dbReference type="NCBI Taxonomy" id="368603"/>
    <lineage>
        <taxon>Bacteria</taxon>
        <taxon>Pseudomonadati</taxon>
        <taxon>Pseudomonadota</taxon>
        <taxon>Gammaproteobacteria</taxon>
        <taxon>Enterobacterales</taxon>
        <taxon>Morganellaceae</taxon>
        <taxon>Morganella</taxon>
    </lineage>
</organism>
<feature type="transmembrane region" description="Helical" evidence="6">
    <location>
        <begin position="168"/>
        <end position="188"/>
    </location>
</feature>
<name>A0A1B8HRH1_9GAMM</name>
<feature type="transmembrane region" description="Helical" evidence="6">
    <location>
        <begin position="71"/>
        <end position="90"/>
    </location>
</feature>
<feature type="transmembrane region" description="Helical" evidence="6">
    <location>
        <begin position="102"/>
        <end position="119"/>
    </location>
</feature>
<dbReference type="InterPro" id="IPR002797">
    <property type="entry name" value="Polysacc_synth"/>
</dbReference>
<dbReference type="GO" id="GO:0005886">
    <property type="term" value="C:plasma membrane"/>
    <property type="evidence" value="ECO:0007669"/>
    <property type="project" value="UniProtKB-SubCell"/>
</dbReference>
<evidence type="ECO:0000313" key="7">
    <source>
        <dbReference type="EMBL" id="OBU11872.1"/>
    </source>
</evidence>
<comment type="caution">
    <text evidence="7">The sequence shown here is derived from an EMBL/GenBank/DDBJ whole genome shotgun (WGS) entry which is preliminary data.</text>
</comment>
<dbReference type="InterPro" id="IPR050833">
    <property type="entry name" value="Poly_Biosynth_Transport"/>
</dbReference>
<keyword evidence="5 6" id="KW-0472">Membrane</keyword>
<feature type="transmembrane region" description="Helical" evidence="6">
    <location>
        <begin position="139"/>
        <end position="161"/>
    </location>
</feature>
<evidence type="ECO:0000256" key="6">
    <source>
        <dbReference type="SAM" id="Phobius"/>
    </source>
</evidence>
<gene>
    <name evidence="7" type="ORF">AYY18_18075</name>
</gene>
<evidence type="ECO:0000313" key="8">
    <source>
        <dbReference type="Proteomes" id="UP000092377"/>
    </source>
</evidence>
<evidence type="ECO:0000256" key="3">
    <source>
        <dbReference type="ARBA" id="ARBA00022692"/>
    </source>
</evidence>
<keyword evidence="4 6" id="KW-1133">Transmembrane helix</keyword>